<reference evidence="9" key="2">
    <citation type="submission" date="2025-09" db="UniProtKB">
        <authorList>
            <consortium name="Ensembl"/>
        </authorList>
    </citation>
    <scope>IDENTIFICATION</scope>
</reference>
<dbReference type="InterPro" id="IPR052035">
    <property type="entry name" value="ZnF_BED_domain_contain"/>
</dbReference>
<keyword evidence="5" id="KW-0804">Transcription</keyword>
<evidence type="ECO:0000256" key="6">
    <source>
        <dbReference type="PROSITE-ProRule" id="PRU00027"/>
    </source>
</evidence>
<keyword evidence="7" id="KW-0812">Transmembrane</keyword>
<dbReference type="PANTHER" id="PTHR46481:SF9">
    <property type="entry name" value="ZINC FINGER BED DOMAIN-CONTAINING PROTEIN 1-LIKE"/>
    <property type="match status" value="1"/>
</dbReference>
<evidence type="ECO:0000256" key="4">
    <source>
        <dbReference type="ARBA" id="ARBA00023015"/>
    </source>
</evidence>
<dbReference type="AlphaFoldDB" id="A0A8C5AIF8"/>
<dbReference type="GeneTree" id="ENSGT00940000161131"/>
<keyword evidence="10" id="KW-1185">Reference proteome</keyword>
<dbReference type="PROSITE" id="PS50808">
    <property type="entry name" value="ZF_BED"/>
    <property type="match status" value="1"/>
</dbReference>
<dbReference type="Proteomes" id="UP000694546">
    <property type="component" value="Chromosome 17"/>
</dbReference>
<name>A0A8C5AIF8_GADMO</name>
<dbReference type="InterPro" id="IPR003656">
    <property type="entry name" value="Znf_BED"/>
</dbReference>
<dbReference type="SMART" id="SM00614">
    <property type="entry name" value="ZnF_BED"/>
    <property type="match status" value="1"/>
</dbReference>
<evidence type="ECO:0000256" key="1">
    <source>
        <dbReference type="ARBA" id="ARBA00022723"/>
    </source>
</evidence>
<dbReference type="OMA" id="YISATEH"/>
<dbReference type="SUPFAM" id="SSF140996">
    <property type="entry name" value="Hermes dimerisation domain"/>
    <property type="match status" value="1"/>
</dbReference>
<keyword evidence="3" id="KW-0862">Zinc</keyword>
<keyword evidence="7" id="KW-1133">Transmembrane helix</keyword>
<evidence type="ECO:0000259" key="8">
    <source>
        <dbReference type="PROSITE" id="PS50808"/>
    </source>
</evidence>
<keyword evidence="7" id="KW-0472">Membrane</keyword>
<feature type="domain" description="BED-type" evidence="8">
    <location>
        <begin position="22"/>
        <end position="77"/>
    </location>
</feature>
<keyword evidence="1" id="KW-0479">Metal-binding</keyword>
<keyword evidence="2 6" id="KW-0863">Zinc-finger</keyword>
<evidence type="ECO:0000256" key="5">
    <source>
        <dbReference type="ARBA" id="ARBA00023163"/>
    </source>
</evidence>
<reference evidence="9" key="1">
    <citation type="submission" date="2025-08" db="UniProtKB">
        <authorList>
            <consortium name="Ensembl"/>
        </authorList>
    </citation>
    <scope>IDENTIFICATION</scope>
</reference>
<dbReference type="Ensembl" id="ENSGMOT00000074770.1">
    <property type="protein sequence ID" value="ENSGMOP00000032367.1"/>
    <property type="gene ID" value="ENSGMOG00000025698.1"/>
</dbReference>
<proteinExistence type="predicted"/>
<dbReference type="GO" id="GO:0046983">
    <property type="term" value="F:protein dimerization activity"/>
    <property type="evidence" value="ECO:0007669"/>
    <property type="project" value="InterPro"/>
</dbReference>
<sequence>MAEKGENSEENVVDEDLVVKKNCTSAIWSYFGFRSDDVLQTQVLCKTCRTAVATSRGNTTNLHHHLQHNHKELHEQFKASQTTKPKTLSSSKSKTLQQSISQSFACVTPYEKTSKRHGEITEAITRYLAKDMMPINTVTKDGFVSLIRKLDRRYSIPSRNYFSQVAIPKMYDTCRKTVESELGQIEHYACTTDLWSSRTTEPYISLTVHFLDQDFELKTRCLQTAYFPGEHTGENIACGLREALTSWNWREEQLACITTDNGSNVVKATELNHWVRLQCFGHRLHLAIGKCKLIHLLYVALLLSIAVLFCNIIVLLLFLLFIVIILYCFLFFENLCLLFCNLLILSSCLQVKLLLHAT</sequence>
<evidence type="ECO:0000313" key="10">
    <source>
        <dbReference type="Proteomes" id="UP000694546"/>
    </source>
</evidence>
<dbReference type="InterPro" id="IPR036236">
    <property type="entry name" value="Znf_C2H2_sf"/>
</dbReference>
<dbReference type="Pfam" id="PF02892">
    <property type="entry name" value="zf-BED"/>
    <property type="match status" value="1"/>
</dbReference>
<dbReference type="SUPFAM" id="SSF57667">
    <property type="entry name" value="beta-beta-alpha zinc fingers"/>
    <property type="match status" value="1"/>
</dbReference>
<keyword evidence="4" id="KW-0805">Transcription regulation</keyword>
<evidence type="ECO:0000256" key="7">
    <source>
        <dbReference type="SAM" id="Phobius"/>
    </source>
</evidence>
<evidence type="ECO:0000256" key="2">
    <source>
        <dbReference type="ARBA" id="ARBA00022771"/>
    </source>
</evidence>
<protein>
    <recommendedName>
        <fullName evidence="8">BED-type domain-containing protein</fullName>
    </recommendedName>
</protein>
<dbReference type="SUPFAM" id="SSF53098">
    <property type="entry name" value="Ribonuclease H-like"/>
    <property type="match status" value="1"/>
</dbReference>
<dbReference type="PANTHER" id="PTHR46481">
    <property type="entry name" value="ZINC FINGER BED DOMAIN-CONTAINING PROTEIN 4"/>
    <property type="match status" value="1"/>
</dbReference>
<organism evidence="9 10">
    <name type="scientific">Gadus morhua</name>
    <name type="common">Atlantic cod</name>
    <dbReference type="NCBI Taxonomy" id="8049"/>
    <lineage>
        <taxon>Eukaryota</taxon>
        <taxon>Metazoa</taxon>
        <taxon>Chordata</taxon>
        <taxon>Craniata</taxon>
        <taxon>Vertebrata</taxon>
        <taxon>Euteleostomi</taxon>
        <taxon>Actinopterygii</taxon>
        <taxon>Neopterygii</taxon>
        <taxon>Teleostei</taxon>
        <taxon>Neoteleostei</taxon>
        <taxon>Acanthomorphata</taxon>
        <taxon>Zeiogadaria</taxon>
        <taxon>Gadariae</taxon>
        <taxon>Gadiformes</taxon>
        <taxon>Gadoidei</taxon>
        <taxon>Gadidae</taxon>
        <taxon>Gadus</taxon>
    </lineage>
</organism>
<dbReference type="InterPro" id="IPR012337">
    <property type="entry name" value="RNaseH-like_sf"/>
</dbReference>
<evidence type="ECO:0000313" key="9">
    <source>
        <dbReference type="Ensembl" id="ENSGMOP00000032367.1"/>
    </source>
</evidence>
<accession>A0A8C5AIF8</accession>
<evidence type="ECO:0000256" key="3">
    <source>
        <dbReference type="ARBA" id="ARBA00022833"/>
    </source>
</evidence>
<feature type="transmembrane region" description="Helical" evidence="7">
    <location>
        <begin position="296"/>
        <end position="329"/>
    </location>
</feature>